<dbReference type="InterPro" id="IPR000387">
    <property type="entry name" value="Tyr_Pase_dom"/>
</dbReference>
<dbReference type="SMART" id="SM00195">
    <property type="entry name" value="DSPc"/>
    <property type="match status" value="1"/>
</dbReference>
<dbReference type="VEuPathDB" id="FungiDB:SDRG_13342"/>
<dbReference type="OMA" id="CCSPEEW"/>
<dbReference type="FunFam" id="3.90.190.10:FF:000157">
    <property type="entry name" value="Protein-tyrosine phosphatase"/>
    <property type="match status" value="1"/>
</dbReference>
<evidence type="ECO:0000259" key="3">
    <source>
        <dbReference type="PROSITE" id="PS50054"/>
    </source>
</evidence>
<dbReference type="PANTHER" id="PTHR46712:SF1">
    <property type="entry name" value="PHOSPHATIDYLGLYCEROPHOSPHATASE AND PROTEIN-TYROSINE PHOSPHATASE 1"/>
    <property type="match status" value="1"/>
</dbReference>
<dbReference type="InterPro" id="IPR016130">
    <property type="entry name" value="Tyr_Pase_AS"/>
</dbReference>
<dbReference type="SUPFAM" id="SSF52799">
    <property type="entry name" value="(Phosphotyrosine protein) phosphatases II"/>
    <property type="match status" value="1"/>
</dbReference>
<feature type="domain" description="Tyrosine specific protein phosphatases" evidence="4">
    <location>
        <begin position="102"/>
        <end position="170"/>
    </location>
</feature>
<evidence type="ECO:0000256" key="1">
    <source>
        <dbReference type="ARBA" id="ARBA00022801"/>
    </source>
</evidence>
<dbReference type="InterPro" id="IPR042165">
    <property type="entry name" value="PTPMT1"/>
</dbReference>
<protein>
    <recommendedName>
        <fullName evidence="7">Tyrosine specific protein phosphatases domain-containing protein</fullName>
    </recommendedName>
</protein>
<gene>
    <name evidence="5" type="ORF">SDRG_13342</name>
</gene>
<dbReference type="GO" id="GO:0004439">
    <property type="term" value="F:phosphatidylinositol-4,5-bisphosphate 5-phosphatase activity"/>
    <property type="evidence" value="ECO:0007669"/>
    <property type="project" value="TreeGrafter"/>
</dbReference>
<dbReference type="InterPro" id="IPR020422">
    <property type="entry name" value="TYR_PHOSPHATASE_DUAL_dom"/>
</dbReference>
<dbReference type="AlphaFoldDB" id="T0RGU7"/>
<organism evidence="5 6">
    <name type="scientific">Saprolegnia diclina (strain VS20)</name>
    <dbReference type="NCBI Taxonomy" id="1156394"/>
    <lineage>
        <taxon>Eukaryota</taxon>
        <taxon>Sar</taxon>
        <taxon>Stramenopiles</taxon>
        <taxon>Oomycota</taxon>
        <taxon>Saprolegniomycetes</taxon>
        <taxon>Saprolegniales</taxon>
        <taxon>Saprolegniaceae</taxon>
        <taxon>Saprolegnia</taxon>
    </lineage>
</organism>
<dbReference type="Proteomes" id="UP000030762">
    <property type="component" value="Unassembled WGS sequence"/>
</dbReference>
<accession>T0RGU7</accession>
<dbReference type="GO" id="GO:0004721">
    <property type="term" value="F:phosphoprotein phosphatase activity"/>
    <property type="evidence" value="ECO:0007669"/>
    <property type="project" value="UniProtKB-KW"/>
</dbReference>
<proteinExistence type="predicted"/>
<dbReference type="Gene3D" id="3.90.190.10">
    <property type="entry name" value="Protein tyrosine phosphatase superfamily"/>
    <property type="match status" value="1"/>
</dbReference>
<keyword evidence="1" id="KW-0378">Hydrolase</keyword>
<dbReference type="PROSITE" id="PS00383">
    <property type="entry name" value="TYR_PHOSPHATASE_1"/>
    <property type="match status" value="1"/>
</dbReference>
<evidence type="ECO:0000256" key="2">
    <source>
        <dbReference type="ARBA" id="ARBA00022912"/>
    </source>
</evidence>
<evidence type="ECO:0000313" key="5">
    <source>
        <dbReference type="EMBL" id="EQC29007.1"/>
    </source>
</evidence>
<evidence type="ECO:0000259" key="4">
    <source>
        <dbReference type="PROSITE" id="PS50056"/>
    </source>
</evidence>
<dbReference type="eggNOG" id="KOG1719">
    <property type="taxonomic scope" value="Eukaryota"/>
</dbReference>
<keyword evidence="6" id="KW-1185">Reference proteome</keyword>
<evidence type="ECO:0008006" key="7">
    <source>
        <dbReference type="Google" id="ProtNLM"/>
    </source>
</evidence>
<dbReference type="PROSITE" id="PS50054">
    <property type="entry name" value="TYR_PHOSPHATASE_DUAL"/>
    <property type="match status" value="1"/>
</dbReference>
<dbReference type="PROSITE" id="PS50056">
    <property type="entry name" value="TYR_PHOSPHATASE_2"/>
    <property type="match status" value="1"/>
</dbReference>
<dbReference type="PANTHER" id="PTHR46712">
    <property type="entry name" value="PHOSPHATIDYLGLYCEROPHOSPHATASE AND PROTEIN-TYROSINE PHOSPHATASE 1"/>
    <property type="match status" value="1"/>
</dbReference>
<dbReference type="InterPro" id="IPR029021">
    <property type="entry name" value="Prot-tyrosine_phosphatase-like"/>
</dbReference>
<dbReference type="GO" id="GO:0008962">
    <property type="term" value="F:phosphatidylglycerophosphatase activity"/>
    <property type="evidence" value="ECO:0007669"/>
    <property type="project" value="TreeGrafter"/>
</dbReference>
<feature type="domain" description="Tyrosine-protein phosphatase" evidence="3">
    <location>
        <begin position="26"/>
        <end position="181"/>
    </location>
</feature>
<evidence type="ECO:0000313" key="6">
    <source>
        <dbReference type="Proteomes" id="UP000030762"/>
    </source>
</evidence>
<dbReference type="RefSeq" id="XP_008617646.1">
    <property type="nucleotide sequence ID" value="XM_008619424.1"/>
</dbReference>
<dbReference type="GeneID" id="19954069"/>
<dbReference type="Pfam" id="PF00782">
    <property type="entry name" value="DSPc"/>
    <property type="match status" value="1"/>
</dbReference>
<dbReference type="EMBL" id="JH767189">
    <property type="protein sequence ID" value="EQC29007.1"/>
    <property type="molecule type" value="Genomic_DNA"/>
</dbReference>
<dbReference type="InParanoid" id="T0RGU7"/>
<name>T0RGU7_SAPDV</name>
<dbReference type="InterPro" id="IPR000340">
    <property type="entry name" value="Dual-sp_phosphatase_cat-dom"/>
</dbReference>
<sequence>MLLRAAIFRVSLGYNLAMKVLANRSWWSRIDDHIILGALPLADRGHHLLLQREGVAAVVTMNEPFEMQPTRLGRPVTPDDWRELGIVQHLAATRDFAPPTLDSLASCVTFVADHVARGETVYVHCKAGRGRSTIVVAAYFMQAHDWSIDQALDFIKQKRPHIAKSRAILRQFQAHLAAQRPDVIPLE</sequence>
<keyword evidence="2" id="KW-0904">Protein phosphatase</keyword>
<reference evidence="5 6" key="1">
    <citation type="submission" date="2012-04" db="EMBL/GenBank/DDBJ databases">
        <title>The Genome Sequence of Saprolegnia declina VS20.</title>
        <authorList>
            <consortium name="The Broad Institute Genome Sequencing Platform"/>
            <person name="Russ C."/>
            <person name="Nusbaum C."/>
            <person name="Tyler B."/>
            <person name="van West P."/>
            <person name="Dieguez-Uribeondo J."/>
            <person name="de Bruijn I."/>
            <person name="Tripathy S."/>
            <person name="Jiang R."/>
            <person name="Young S.K."/>
            <person name="Zeng Q."/>
            <person name="Gargeya S."/>
            <person name="Fitzgerald M."/>
            <person name="Haas B."/>
            <person name="Abouelleil A."/>
            <person name="Alvarado L."/>
            <person name="Arachchi H.M."/>
            <person name="Berlin A."/>
            <person name="Chapman S.B."/>
            <person name="Goldberg J."/>
            <person name="Griggs A."/>
            <person name="Gujja S."/>
            <person name="Hansen M."/>
            <person name="Howarth C."/>
            <person name="Imamovic A."/>
            <person name="Larimer J."/>
            <person name="McCowen C."/>
            <person name="Montmayeur A."/>
            <person name="Murphy C."/>
            <person name="Neiman D."/>
            <person name="Pearson M."/>
            <person name="Priest M."/>
            <person name="Roberts A."/>
            <person name="Saif S."/>
            <person name="Shea T."/>
            <person name="Sisk P."/>
            <person name="Sykes S."/>
            <person name="Wortman J."/>
            <person name="Nusbaum C."/>
            <person name="Birren B."/>
        </authorList>
    </citation>
    <scope>NUCLEOTIDE SEQUENCE [LARGE SCALE GENOMIC DNA]</scope>
    <source>
        <strain evidence="5 6">VS20</strain>
    </source>
</reference>
<dbReference type="OrthoDB" id="273181at2759"/>